<keyword evidence="1" id="KW-0812">Transmembrane</keyword>
<keyword evidence="1" id="KW-1133">Transmembrane helix</keyword>
<sequence length="52" mass="6000">MSEVIALEVLERSPTVFIICLILWTIQFLIRKGKLRGTISFGDEPNKKKNRP</sequence>
<accession>A0A1H3NBT5</accession>
<name>A0A1H3NBT5_9GAMM</name>
<dbReference type="EMBL" id="FNPK01000042">
    <property type="protein sequence ID" value="SDY86421.1"/>
    <property type="molecule type" value="Genomic_DNA"/>
</dbReference>
<keyword evidence="3" id="KW-1185">Reference proteome</keyword>
<dbReference type="Proteomes" id="UP000199035">
    <property type="component" value="Unassembled WGS sequence"/>
</dbReference>
<protein>
    <submittedName>
        <fullName evidence="2">Uncharacterized protein</fullName>
    </submittedName>
</protein>
<gene>
    <name evidence="2" type="ORF">SAMN05421643_1429</name>
</gene>
<keyword evidence="1" id="KW-0472">Membrane</keyword>
<evidence type="ECO:0000313" key="2">
    <source>
        <dbReference type="EMBL" id="SDY86421.1"/>
    </source>
</evidence>
<evidence type="ECO:0000256" key="1">
    <source>
        <dbReference type="SAM" id="Phobius"/>
    </source>
</evidence>
<reference evidence="3" key="1">
    <citation type="submission" date="2016-10" db="EMBL/GenBank/DDBJ databases">
        <authorList>
            <person name="Varghese N."/>
            <person name="Submissions S."/>
        </authorList>
    </citation>
    <scope>NUCLEOTIDE SEQUENCE [LARGE SCALE GENOMIC DNA]</scope>
    <source>
        <strain evidence="3">ANC 5109</strain>
    </source>
</reference>
<dbReference type="RefSeq" id="WP_167356346.1">
    <property type="nucleotide sequence ID" value="NZ_FNPK01000042.1"/>
</dbReference>
<evidence type="ECO:0000313" key="3">
    <source>
        <dbReference type="Proteomes" id="UP000199035"/>
    </source>
</evidence>
<feature type="transmembrane region" description="Helical" evidence="1">
    <location>
        <begin position="12"/>
        <end position="30"/>
    </location>
</feature>
<dbReference type="AlphaFoldDB" id="A0A1H3NBT5"/>
<proteinExistence type="predicted"/>
<organism evidence="2 3">
    <name type="scientific">Acinetobacter kyonggiensis</name>
    <dbReference type="NCBI Taxonomy" id="595670"/>
    <lineage>
        <taxon>Bacteria</taxon>
        <taxon>Pseudomonadati</taxon>
        <taxon>Pseudomonadota</taxon>
        <taxon>Gammaproteobacteria</taxon>
        <taxon>Moraxellales</taxon>
        <taxon>Moraxellaceae</taxon>
        <taxon>Acinetobacter</taxon>
    </lineage>
</organism>